<gene>
    <name evidence="3" type="ORF">BCF44_109199</name>
</gene>
<feature type="region of interest" description="Disordered" evidence="1">
    <location>
        <begin position="84"/>
        <end position="104"/>
    </location>
</feature>
<proteinExistence type="predicted"/>
<comment type="caution">
    <text evidence="3">The sequence shown here is derived from an EMBL/GenBank/DDBJ whole genome shotgun (WGS) entry which is preliminary data.</text>
</comment>
<keyword evidence="4" id="KW-1185">Reference proteome</keyword>
<sequence length="104" mass="10889">MSDKLTAWIRNVVPAAWSALIAYLITLIPAAHDLAAPLSGLGALVLVPLVLAVYKAVVQRIETLLPTWLTRLLTGSTQTPTYPRTIPVAIVPPPASTPPAGASS</sequence>
<accession>A0A3E0HF26</accession>
<dbReference type="AlphaFoldDB" id="A0A3E0HF26"/>
<keyword evidence="2" id="KW-0812">Transmembrane</keyword>
<dbReference type="Proteomes" id="UP000256269">
    <property type="component" value="Unassembled WGS sequence"/>
</dbReference>
<protein>
    <submittedName>
        <fullName evidence="3">Uncharacterized protein</fullName>
    </submittedName>
</protein>
<evidence type="ECO:0000313" key="4">
    <source>
        <dbReference type="Proteomes" id="UP000256269"/>
    </source>
</evidence>
<feature type="transmembrane region" description="Helical" evidence="2">
    <location>
        <begin position="12"/>
        <end position="32"/>
    </location>
</feature>
<evidence type="ECO:0000256" key="1">
    <source>
        <dbReference type="SAM" id="MobiDB-lite"/>
    </source>
</evidence>
<keyword evidence="2" id="KW-1133">Transmembrane helix</keyword>
<name>A0A3E0HF26_9PSEU</name>
<reference evidence="3 4" key="1">
    <citation type="submission" date="2018-08" db="EMBL/GenBank/DDBJ databases">
        <title>Genomic Encyclopedia of Archaeal and Bacterial Type Strains, Phase II (KMG-II): from individual species to whole genera.</title>
        <authorList>
            <person name="Goeker M."/>
        </authorList>
    </citation>
    <scope>NUCLEOTIDE SEQUENCE [LARGE SCALE GENOMIC DNA]</scope>
    <source>
        <strain evidence="3 4">DSM 45791</strain>
    </source>
</reference>
<organism evidence="3 4">
    <name type="scientific">Kutzneria buriramensis</name>
    <dbReference type="NCBI Taxonomy" id="1045776"/>
    <lineage>
        <taxon>Bacteria</taxon>
        <taxon>Bacillati</taxon>
        <taxon>Actinomycetota</taxon>
        <taxon>Actinomycetes</taxon>
        <taxon>Pseudonocardiales</taxon>
        <taxon>Pseudonocardiaceae</taxon>
        <taxon>Kutzneria</taxon>
    </lineage>
</organism>
<evidence type="ECO:0000256" key="2">
    <source>
        <dbReference type="SAM" id="Phobius"/>
    </source>
</evidence>
<keyword evidence="2" id="KW-0472">Membrane</keyword>
<dbReference type="RefSeq" id="WP_211353241.1">
    <property type="nucleotide sequence ID" value="NZ_CP144375.1"/>
</dbReference>
<dbReference type="EMBL" id="QUNO01000009">
    <property type="protein sequence ID" value="REH43656.1"/>
    <property type="molecule type" value="Genomic_DNA"/>
</dbReference>
<feature type="transmembrane region" description="Helical" evidence="2">
    <location>
        <begin position="38"/>
        <end position="57"/>
    </location>
</feature>
<evidence type="ECO:0000313" key="3">
    <source>
        <dbReference type="EMBL" id="REH43656.1"/>
    </source>
</evidence>